<evidence type="ECO:0000313" key="3">
    <source>
        <dbReference type="Proteomes" id="UP001222932"/>
    </source>
</evidence>
<evidence type="ECO:0000313" key="2">
    <source>
        <dbReference type="EMBL" id="GMK53535.1"/>
    </source>
</evidence>
<reference evidence="2" key="1">
    <citation type="journal article" date="2023" name="BMC Genomics">
        <title>Chromosome-level genome assemblies of Cutaneotrichosporon spp. (Trichosporonales, Basidiomycota) reveal imbalanced evolution between nucleotide sequences and chromosome synteny.</title>
        <authorList>
            <person name="Kobayashi Y."/>
            <person name="Kayamori A."/>
            <person name="Aoki K."/>
            <person name="Shiwa Y."/>
            <person name="Matsutani M."/>
            <person name="Fujita N."/>
            <person name="Sugita T."/>
            <person name="Iwasaki W."/>
            <person name="Tanaka N."/>
            <person name="Takashima M."/>
        </authorList>
    </citation>
    <scope>NUCLEOTIDE SEQUENCE</scope>
    <source>
        <strain evidence="2">HIS016</strain>
    </source>
</reference>
<proteinExistence type="predicted"/>
<dbReference type="Proteomes" id="UP001222932">
    <property type="component" value="Unassembled WGS sequence"/>
</dbReference>
<keyword evidence="3" id="KW-1185">Reference proteome</keyword>
<gene>
    <name evidence="2" type="ORF">CspeluHIS016_0101210</name>
</gene>
<accession>A0AAD3TMS4</accession>
<organism evidence="2 3">
    <name type="scientific">Cutaneotrichosporon spelunceum</name>
    <dbReference type="NCBI Taxonomy" id="1672016"/>
    <lineage>
        <taxon>Eukaryota</taxon>
        <taxon>Fungi</taxon>
        <taxon>Dikarya</taxon>
        <taxon>Basidiomycota</taxon>
        <taxon>Agaricomycotina</taxon>
        <taxon>Tremellomycetes</taxon>
        <taxon>Trichosporonales</taxon>
        <taxon>Trichosporonaceae</taxon>
        <taxon>Cutaneotrichosporon</taxon>
    </lineage>
</organism>
<comment type="caution">
    <text evidence="2">The sequence shown here is derived from an EMBL/GenBank/DDBJ whole genome shotgun (WGS) entry which is preliminary data.</text>
</comment>
<reference evidence="2" key="2">
    <citation type="submission" date="2023-06" db="EMBL/GenBank/DDBJ databases">
        <authorList>
            <person name="Kobayashi Y."/>
            <person name="Kayamori A."/>
            <person name="Aoki K."/>
            <person name="Shiwa Y."/>
            <person name="Fujita N."/>
            <person name="Sugita T."/>
            <person name="Iwasaki W."/>
            <person name="Tanaka N."/>
            <person name="Takashima M."/>
        </authorList>
    </citation>
    <scope>NUCLEOTIDE SEQUENCE</scope>
    <source>
        <strain evidence="2">HIS016</strain>
    </source>
</reference>
<dbReference type="AlphaFoldDB" id="A0AAD3TMS4"/>
<sequence length="200" mass="21181">MSPTQHTSLSNTPTSTRTPSRANSYRGPTRNVLDLVADRSPNPFPVYFQPLTATLLDPQPTFSPPAKFYLENNQVTTTKSAAAAADALCKAQGQASKTLASAPVHAAESLATCSGWAHAQGVAAANATFNSALSAQAVKGYSCLAAEARATCAAYKSWNREVTADLENVERCAEDLARCEMDAWVASTQVSARFYKVGDS</sequence>
<feature type="region of interest" description="Disordered" evidence="1">
    <location>
        <begin position="1"/>
        <end position="29"/>
    </location>
</feature>
<dbReference type="EMBL" id="BTCM01000001">
    <property type="protein sequence ID" value="GMK53535.1"/>
    <property type="molecule type" value="Genomic_DNA"/>
</dbReference>
<evidence type="ECO:0000256" key="1">
    <source>
        <dbReference type="SAM" id="MobiDB-lite"/>
    </source>
</evidence>
<name>A0AAD3TMS4_9TREE</name>
<feature type="compositionally biased region" description="Low complexity" evidence="1">
    <location>
        <begin position="7"/>
        <end position="24"/>
    </location>
</feature>
<protein>
    <submittedName>
        <fullName evidence="2">Uncharacterized protein</fullName>
    </submittedName>
</protein>